<name>A0A182JHJ0_ANOAO</name>
<dbReference type="VEuPathDB" id="VectorBase:AATE018215"/>
<evidence type="ECO:0000313" key="1">
    <source>
        <dbReference type="EnsemblMetazoa" id="AATE018215-PA.1"/>
    </source>
</evidence>
<sequence>MNLPCGDFCLEGAIHIKTGSRAIWRGDAIATEKACGREPVWQSQYANTLQREVSPANRRGLGMWRSFDFTTPVRWPVPMVVVLLLLKPIASGFALHVWMLLLVLMIMMIVILDCIT</sequence>
<organism evidence="1">
    <name type="scientific">Anopheles atroparvus</name>
    <name type="common">European mosquito</name>
    <dbReference type="NCBI Taxonomy" id="41427"/>
    <lineage>
        <taxon>Eukaryota</taxon>
        <taxon>Metazoa</taxon>
        <taxon>Ecdysozoa</taxon>
        <taxon>Arthropoda</taxon>
        <taxon>Hexapoda</taxon>
        <taxon>Insecta</taxon>
        <taxon>Pterygota</taxon>
        <taxon>Neoptera</taxon>
        <taxon>Endopterygota</taxon>
        <taxon>Diptera</taxon>
        <taxon>Nematocera</taxon>
        <taxon>Culicoidea</taxon>
        <taxon>Culicidae</taxon>
        <taxon>Anophelinae</taxon>
        <taxon>Anopheles</taxon>
    </lineage>
</organism>
<protein>
    <submittedName>
        <fullName evidence="1">Uncharacterized protein</fullName>
    </submittedName>
</protein>
<reference evidence="1" key="1">
    <citation type="submission" date="2022-08" db="UniProtKB">
        <authorList>
            <consortium name="EnsemblMetazoa"/>
        </authorList>
    </citation>
    <scope>IDENTIFICATION</scope>
    <source>
        <strain evidence="1">EBRO</strain>
    </source>
</reference>
<dbReference type="EnsemblMetazoa" id="AATE018215-RA">
    <property type="protein sequence ID" value="AATE018215-PA.1"/>
    <property type="gene ID" value="AATE018215"/>
</dbReference>
<dbReference type="AlphaFoldDB" id="A0A182JHJ0"/>
<accession>A0A182JHJ0</accession>
<proteinExistence type="predicted"/>